<gene>
    <name evidence="8" type="ordered locus">Meso_4472</name>
</gene>
<sequence>MLDLSPASFLVLGDVIRHNAKRHAEDIAYVIGERNVTFADHYHRARRLAAGLRELGVKHQGRIAIMAMNSYDQITAYSACELSGFVAATVNYRLAAPEVEQILLDCTPSVFVFDEAYVPMVETIRARLTSVRHFICIGKAPAWATEFDTLIEGASDEENPWQVVPQDLIHIIYTSGTTGRPKGVMRSHFAEIHMAEMMTTEVGLLADDIVQVMMPLFHVGARWVQLGAQLRAAKLVLHQKFDEAEVIETIARERITLTHMAPTLVQRMLQHPLVETADLSSLRTIYYSAAPMPLPTLKKGLELFGNVFVQLYGMTEGAGTTLSKRQHRPAGMERERRWLSSVGQAPHTMQIRVVDSDGNEVPVGEPGEVVTRTATRMSGYWNNSAATADAIREGWYYTGDIGYFDEEGFLYLVDRKKDMIISGGENIYCREVEDALNAHELVAEVAVFGTPDPEWGEIVVAAIVPKHGAILDEATLESHCRELIASYKKPKRYVFLSEIPKLNTGKTNKIALRKQFG</sequence>
<dbReference type="PANTHER" id="PTHR43201:SF5">
    <property type="entry name" value="MEDIUM-CHAIN ACYL-COA LIGASE ACSF2, MITOCHONDRIAL"/>
    <property type="match status" value="1"/>
</dbReference>
<dbReference type="GO" id="GO:0006631">
    <property type="term" value="P:fatty acid metabolic process"/>
    <property type="evidence" value="ECO:0007669"/>
    <property type="project" value="TreeGrafter"/>
</dbReference>
<keyword evidence="2 8" id="KW-0436">Ligase</keyword>
<dbReference type="InterPro" id="IPR042099">
    <property type="entry name" value="ANL_N_sf"/>
</dbReference>
<comment type="catalytic activity">
    <reaction evidence="3">
        <text>3-(methylsulfanyl)propanoate + ATP + CoA = 3-(methylsulfanyl)propanoyl-CoA + AMP + diphosphate</text>
        <dbReference type="Rhea" id="RHEA:43052"/>
        <dbReference type="ChEBI" id="CHEBI:30616"/>
        <dbReference type="ChEBI" id="CHEBI:33019"/>
        <dbReference type="ChEBI" id="CHEBI:49016"/>
        <dbReference type="ChEBI" id="CHEBI:57287"/>
        <dbReference type="ChEBI" id="CHEBI:82815"/>
        <dbReference type="ChEBI" id="CHEBI:456215"/>
        <dbReference type="EC" id="6.2.1.44"/>
    </reaction>
    <physiologicalReaction direction="left-to-right" evidence="3">
        <dbReference type="Rhea" id="RHEA:43053"/>
    </physiologicalReaction>
</comment>
<dbReference type="SUPFAM" id="SSF56801">
    <property type="entry name" value="Acetyl-CoA synthetase-like"/>
    <property type="match status" value="1"/>
</dbReference>
<evidence type="ECO:0000259" key="7">
    <source>
        <dbReference type="Pfam" id="PF13193"/>
    </source>
</evidence>
<evidence type="ECO:0000256" key="3">
    <source>
        <dbReference type="ARBA" id="ARBA00051915"/>
    </source>
</evidence>
<evidence type="ECO:0000256" key="5">
    <source>
        <dbReference type="ARBA" id="ARBA00067668"/>
    </source>
</evidence>
<dbReference type="InterPro" id="IPR020845">
    <property type="entry name" value="AMP-binding_CS"/>
</dbReference>
<reference evidence="8" key="1">
    <citation type="submission" date="2006-06" db="EMBL/GenBank/DDBJ databases">
        <title>Complete sequence of Plasmid 2 of Chelativorans sp. BNC1.</title>
        <authorList>
            <consortium name="US DOE Joint Genome Institute"/>
            <person name="Copeland A."/>
            <person name="Lucas S."/>
            <person name="Lapidus A."/>
            <person name="Barry K."/>
            <person name="Detter J.C."/>
            <person name="Glavina del Rio T."/>
            <person name="Hammon N."/>
            <person name="Israni S."/>
            <person name="Dalin E."/>
            <person name="Tice H."/>
            <person name="Pitluck S."/>
            <person name="Chertkov O."/>
            <person name="Brettin T."/>
            <person name="Bruce D."/>
            <person name="Han C."/>
            <person name="Tapia R."/>
            <person name="Gilna P."/>
            <person name="Schmutz J."/>
            <person name="Larimer F."/>
            <person name="Land M."/>
            <person name="Hauser L."/>
            <person name="Kyrpides N."/>
            <person name="Mikhailova N."/>
            <person name="Richardson P."/>
        </authorList>
    </citation>
    <scope>NUCLEOTIDE SEQUENCE</scope>
    <source>
        <strain evidence="8">BNC1</strain>
        <plasmid evidence="8">2</plasmid>
    </source>
</reference>
<evidence type="ECO:0000256" key="1">
    <source>
        <dbReference type="ARBA" id="ARBA00006432"/>
    </source>
</evidence>
<dbReference type="InterPro" id="IPR025110">
    <property type="entry name" value="AMP-bd_C"/>
</dbReference>
<keyword evidence="8" id="KW-0614">Plasmid</keyword>
<dbReference type="FunFam" id="3.30.300.30:FF:000008">
    <property type="entry name" value="2,3-dihydroxybenzoate-AMP ligase"/>
    <property type="match status" value="1"/>
</dbReference>
<dbReference type="GO" id="GO:0031956">
    <property type="term" value="F:medium-chain fatty acid-CoA ligase activity"/>
    <property type="evidence" value="ECO:0007669"/>
    <property type="project" value="TreeGrafter"/>
</dbReference>
<dbReference type="HOGENOM" id="CLU_000022_59_0_5"/>
<dbReference type="eggNOG" id="COG0318">
    <property type="taxonomic scope" value="Bacteria"/>
</dbReference>
<accession>Q11AS5</accession>
<protein>
    <recommendedName>
        <fullName evidence="5">3-methylmercaptopropionyl-CoA ligase</fullName>
        <ecNumber evidence="4">6.2.1.44</ecNumber>
    </recommendedName>
</protein>
<dbReference type="EC" id="6.2.1.44" evidence="4"/>
<dbReference type="Gene3D" id="3.30.300.30">
    <property type="match status" value="1"/>
</dbReference>
<evidence type="ECO:0000256" key="4">
    <source>
        <dbReference type="ARBA" id="ARBA00066616"/>
    </source>
</evidence>
<dbReference type="PROSITE" id="PS00455">
    <property type="entry name" value="AMP_BINDING"/>
    <property type="match status" value="1"/>
</dbReference>
<evidence type="ECO:0000313" key="8">
    <source>
        <dbReference type="EMBL" id="ABG65500.1"/>
    </source>
</evidence>
<name>Q11AS5_CHESB</name>
<comment type="similarity">
    <text evidence="1">Belongs to the ATP-dependent AMP-binding enzyme family.</text>
</comment>
<proteinExistence type="inferred from homology"/>
<dbReference type="EMBL" id="CP000391">
    <property type="protein sequence ID" value="ABG65500.1"/>
    <property type="molecule type" value="Genomic_DNA"/>
</dbReference>
<dbReference type="Gene3D" id="3.40.50.12780">
    <property type="entry name" value="N-terminal domain of ligase-like"/>
    <property type="match status" value="1"/>
</dbReference>
<dbReference type="NCBIfam" id="NF004837">
    <property type="entry name" value="PRK06187.1"/>
    <property type="match status" value="1"/>
</dbReference>
<organism evidence="8">
    <name type="scientific">Chelativorans sp. (strain BNC1)</name>
    <dbReference type="NCBI Taxonomy" id="266779"/>
    <lineage>
        <taxon>Bacteria</taxon>
        <taxon>Pseudomonadati</taxon>
        <taxon>Pseudomonadota</taxon>
        <taxon>Alphaproteobacteria</taxon>
        <taxon>Hyphomicrobiales</taxon>
        <taxon>Phyllobacteriaceae</taxon>
        <taxon>Chelativorans</taxon>
    </lineage>
</organism>
<geneLocation type="plasmid" evidence="8">
    <name>2</name>
</geneLocation>
<dbReference type="Pfam" id="PF00501">
    <property type="entry name" value="AMP-binding"/>
    <property type="match status" value="1"/>
</dbReference>
<evidence type="ECO:0000259" key="6">
    <source>
        <dbReference type="Pfam" id="PF00501"/>
    </source>
</evidence>
<feature type="domain" description="AMP-dependent synthetase/ligase" evidence="6">
    <location>
        <begin position="17"/>
        <end position="381"/>
    </location>
</feature>
<dbReference type="KEGG" id="mes:Meso_4472"/>
<feature type="domain" description="AMP-binding enzyme C-terminal" evidence="7">
    <location>
        <begin position="431"/>
        <end position="506"/>
    </location>
</feature>
<dbReference type="AlphaFoldDB" id="Q11AS5"/>
<dbReference type="PANTHER" id="PTHR43201">
    <property type="entry name" value="ACYL-COA SYNTHETASE"/>
    <property type="match status" value="1"/>
</dbReference>
<dbReference type="InterPro" id="IPR045851">
    <property type="entry name" value="AMP-bd_C_sf"/>
</dbReference>
<dbReference type="Pfam" id="PF13193">
    <property type="entry name" value="AMP-binding_C"/>
    <property type="match status" value="1"/>
</dbReference>
<dbReference type="InterPro" id="IPR000873">
    <property type="entry name" value="AMP-dep_synth/lig_dom"/>
</dbReference>
<evidence type="ECO:0000256" key="2">
    <source>
        <dbReference type="ARBA" id="ARBA00022598"/>
    </source>
</evidence>